<organism evidence="1 2">
    <name type="scientific">Iphiclides podalirius</name>
    <name type="common">scarce swallowtail</name>
    <dbReference type="NCBI Taxonomy" id="110791"/>
    <lineage>
        <taxon>Eukaryota</taxon>
        <taxon>Metazoa</taxon>
        <taxon>Ecdysozoa</taxon>
        <taxon>Arthropoda</taxon>
        <taxon>Hexapoda</taxon>
        <taxon>Insecta</taxon>
        <taxon>Pterygota</taxon>
        <taxon>Neoptera</taxon>
        <taxon>Endopterygota</taxon>
        <taxon>Lepidoptera</taxon>
        <taxon>Glossata</taxon>
        <taxon>Ditrysia</taxon>
        <taxon>Papilionoidea</taxon>
        <taxon>Papilionidae</taxon>
        <taxon>Papilioninae</taxon>
        <taxon>Iphiclides</taxon>
    </lineage>
</organism>
<sequence length="257" mass="29443">MNFTPELTALQGVMISADNVNSFSKLTAKGGNEDEIEEVVLCVKNFLVKEKAPMLAMIAQVLEVVRWKIHTFNTLGPSCLELAIKLQKLVMDTYKNCIPEKESSWLKSKLKDRNPLNMYYYRTLWNPSGETYFEILTGIPMQEEILVDKLAFHLSQILPSTILDEWYQLWESFGLDNDAKLNIFHGALFLISAAEKDNRTVITWACLLHCYRNFILLTRHKYVAEPLSNNQVSTMINKIAVVANSLEEGCIEEFQLL</sequence>
<evidence type="ECO:0000313" key="2">
    <source>
        <dbReference type="Proteomes" id="UP000837857"/>
    </source>
</evidence>
<name>A0ABN8IYM9_9NEOP</name>
<feature type="non-terminal residue" evidence="1">
    <location>
        <position position="1"/>
    </location>
</feature>
<accession>A0ABN8IYM9</accession>
<keyword evidence="2" id="KW-1185">Reference proteome</keyword>
<evidence type="ECO:0000313" key="1">
    <source>
        <dbReference type="EMBL" id="CAH2068646.1"/>
    </source>
</evidence>
<dbReference type="EMBL" id="OW152817">
    <property type="protein sequence ID" value="CAH2068646.1"/>
    <property type="molecule type" value="Genomic_DNA"/>
</dbReference>
<protein>
    <submittedName>
        <fullName evidence="1">Uncharacterized protein</fullName>
    </submittedName>
</protein>
<dbReference type="Proteomes" id="UP000837857">
    <property type="component" value="Chromosome 5"/>
</dbReference>
<gene>
    <name evidence="1" type="ORF">IPOD504_LOCUS14476</name>
</gene>
<reference evidence="1" key="1">
    <citation type="submission" date="2022-03" db="EMBL/GenBank/DDBJ databases">
        <authorList>
            <person name="Martin H S."/>
        </authorList>
    </citation>
    <scope>NUCLEOTIDE SEQUENCE</scope>
</reference>
<proteinExistence type="predicted"/>